<reference evidence="1" key="1">
    <citation type="journal article" date="2013" name="J. Plant Res.">
        <title>Effect of fungi and light on seed germination of three Opuntia species from semiarid lands of central Mexico.</title>
        <authorList>
            <person name="Delgado-Sanchez P."/>
            <person name="Jimenez-Bremont J.F."/>
            <person name="Guerrero-Gonzalez Mde L."/>
            <person name="Flores J."/>
        </authorList>
    </citation>
    <scope>NUCLEOTIDE SEQUENCE</scope>
    <source>
        <tissue evidence="1">Cladode</tissue>
    </source>
</reference>
<name>A0A7C9D1E0_OPUST</name>
<proteinExistence type="predicted"/>
<organism evidence="1">
    <name type="scientific">Opuntia streptacantha</name>
    <name type="common">Prickly pear cactus</name>
    <name type="synonym">Opuntia cardona</name>
    <dbReference type="NCBI Taxonomy" id="393608"/>
    <lineage>
        <taxon>Eukaryota</taxon>
        <taxon>Viridiplantae</taxon>
        <taxon>Streptophyta</taxon>
        <taxon>Embryophyta</taxon>
        <taxon>Tracheophyta</taxon>
        <taxon>Spermatophyta</taxon>
        <taxon>Magnoliopsida</taxon>
        <taxon>eudicotyledons</taxon>
        <taxon>Gunneridae</taxon>
        <taxon>Pentapetalae</taxon>
        <taxon>Caryophyllales</taxon>
        <taxon>Cactineae</taxon>
        <taxon>Cactaceae</taxon>
        <taxon>Opuntioideae</taxon>
        <taxon>Opuntia</taxon>
    </lineage>
</organism>
<accession>A0A7C9D1E0</accession>
<sequence length="108" mass="11176">MGFSGFCGTLESLESFGSPLSFTGLPGPDCAFEGLFGFGRGTCLVICGTLLSLERGVASLGGSSLRLGASCLTSDGFLPTSRFLLNSPQFRGFPSSSMPSKNLESSIF</sequence>
<dbReference type="AlphaFoldDB" id="A0A7C9D1E0"/>
<dbReference type="EMBL" id="GISG01075038">
    <property type="protein sequence ID" value="MBA4630767.1"/>
    <property type="molecule type" value="Transcribed_RNA"/>
</dbReference>
<protein>
    <submittedName>
        <fullName evidence="1">Uncharacterized protein</fullName>
    </submittedName>
</protein>
<reference evidence="1" key="2">
    <citation type="submission" date="2020-07" db="EMBL/GenBank/DDBJ databases">
        <authorList>
            <person name="Vera ALvarez R."/>
            <person name="Arias-Moreno D.M."/>
            <person name="Jimenez-Jacinto V."/>
            <person name="Jimenez-Bremont J.F."/>
            <person name="Swaminathan K."/>
            <person name="Moose S.P."/>
            <person name="Guerrero-Gonzalez M.L."/>
            <person name="Marino-Ramirez L."/>
            <person name="Landsman D."/>
            <person name="Rodriguez-Kessler M."/>
            <person name="Delgado-Sanchez P."/>
        </authorList>
    </citation>
    <scope>NUCLEOTIDE SEQUENCE</scope>
    <source>
        <tissue evidence="1">Cladode</tissue>
    </source>
</reference>
<evidence type="ECO:0000313" key="1">
    <source>
        <dbReference type="EMBL" id="MBA4630767.1"/>
    </source>
</evidence>